<dbReference type="PROSITE" id="PS00165">
    <property type="entry name" value="DEHYDRATASE_SER_THR"/>
    <property type="match status" value="1"/>
</dbReference>
<protein>
    <submittedName>
        <fullName evidence="5">Phenylserine dehydratase</fullName>
        <ecNumber evidence="5">4.2.1.-</ecNumber>
    </submittedName>
</protein>
<dbReference type="AlphaFoldDB" id="A0A0H5D6Y7"/>
<dbReference type="PANTHER" id="PTHR48078">
    <property type="entry name" value="THREONINE DEHYDRATASE, MITOCHONDRIAL-RELATED"/>
    <property type="match status" value="1"/>
</dbReference>
<dbReference type="Pfam" id="PF00291">
    <property type="entry name" value="PALP"/>
    <property type="match status" value="1"/>
</dbReference>
<name>A0A0H5D6Y7_9RHOB</name>
<keyword evidence="2" id="KW-0663">Pyridoxal phosphate</keyword>
<evidence type="ECO:0000313" key="6">
    <source>
        <dbReference type="Proteomes" id="UP000043764"/>
    </source>
</evidence>
<dbReference type="InterPro" id="IPR001926">
    <property type="entry name" value="TrpB-like_PALP"/>
</dbReference>
<evidence type="ECO:0000256" key="1">
    <source>
        <dbReference type="ARBA" id="ARBA00001933"/>
    </source>
</evidence>
<dbReference type="GO" id="GO:0006567">
    <property type="term" value="P:L-threonine catabolic process"/>
    <property type="evidence" value="ECO:0007669"/>
    <property type="project" value="TreeGrafter"/>
</dbReference>
<dbReference type="InterPro" id="IPR000634">
    <property type="entry name" value="Ser/Thr_deHydtase_PyrdxlP-BS"/>
</dbReference>
<dbReference type="GO" id="GO:0006565">
    <property type="term" value="P:L-serine catabolic process"/>
    <property type="evidence" value="ECO:0007669"/>
    <property type="project" value="TreeGrafter"/>
</dbReference>
<dbReference type="EC" id="4.2.1.-" evidence="5"/>
<evidence type="ECO:0000259" key="4">
    <source>
        <dbReference type="Pfam" id="PF00291"/>
    </source>
</evidence>
<dbReference type="EMBL" id="CVRL01000045">
    <property type="protein sequence ID" value="CRL12784.1"/>
    <property type="molecule type" value="Genomic_DNA"/>
</dbReference>
<reference evidence="6" key="1">
    <citation type="submission" date="2015-05" db="EMBL/GenBank/DDBJ databases">
        <authorList>
            <person name="Rodrigo-Torres Lidia"/>
            <person name="Arahal R.David."/>
        </authorList>
    </citation>
    <scope>NUCLEOTIDE SEQUENCE [LARGE SCALE GENOMIC DNA]</scope>
    <source>
        <strain evidence="6">CECT 7321</strain>
    </source>
</reference>
<dbReference type="PANTHER" id="PTHR48078:SF6">
    <property type="entry name" value="L-THREONINE DEHYDRATASE CATABOLIC TDCB"/>
    <property type="match status" value="1"/>
</dbReference>
<organism evidence="5 6">
    <name type="scientific">Phaeobacter italicus</name>
    <dbReference type="NCBI Taxonomy" id="481446"/>
    <lineage>
        <taxon>Bacteria</taxon>
        <taxon>Pseudomonadati</taxon>
        <taxon>Pseudomonadota</taxon>
        <taxon>Alphaproteobacteria</taxon>
        <taxon>Rhodobacterales</taxon>
        <taxon>Roseobacteraceae</taxon>
        <taxon>Phaeobacter</taxon>
    </lineage>
</organism>
<proteinExistence type="predicted"/>
<dbReference type="Gene3D" id="3.40.50.1100">
    <property type="match status" value="2"/>
</dbReference>
<dbReference type="RefSeq" id="WP_050674330.1">
    <property type="nucleotide sequence ID" value="NZ_CVRL01000045.1"/>
</dbReference>
<dbReference type="SUPFAM" id="SSF53686">
    <property type="entry name" value="Tryptophan synthase beta subunit-like PLP-dependent enzymes"/>
    <property type="match status" value="1"/>
</dbReference>
<feature type="domain" description="Tryptophan synthase beta chain-like PALP" evidence="4">
    <location>
        <begin position="16"/>
        <end position="299"/>
    </location>
</feature>
<accession>A0A0H5D6Y7</accession>
<dbReference type="GO" id="GO:0004794">
    <property type="term" value="F:threonine deaminase activity"/>
    <property type="evidence" value="ECO:0007669"/>
    <property type="project" value="TreeGrafter"/>
</dbReference>
<keyword evidence="6" id="KW-1185">Reference proteome</keyword>
<dbReference type="Proteomes" id="UP000043764">
    <property type="component" value="Unassembled WGS sequence"/>
</dbReference>
<dbReference type="STRING" id="481446.NIT7645_02987"/>
<dbReference type="GO" id="GO:0030170">
    <property type="term" value="F:pyridoxal phosphate binding"/>
    <property type="evidence" value="ECO:0007669"/>
    <property type="project" value="InterPro"/>
</dbReference>
<evidence type="ECO:0000256" key="3">
    <source>
        <dbReference type="ARBA" id="ARBA00023239"/>
    </source>
</evidence>
<keyword evidence="3 5" id="KW-0456">Lyase</keyword>
<comment type="cofactor">
    <cofactor evidence="1">
        <name>pyridoxal 5'-phosphate</name>
        <dbReference type="ChEBI" id="CHEBI:597326"/>
    </cofactor>
</comment>
<dbReference type="InterPro" id="IPR050147">
    <property type="entry name" value="Ser/Thr_Dehydratase"/>
</dbReference>
<dbReference type="GO" id="GO:0009097">
    <property type="term" value="P:isoleucine biosynthetic process"/>
    <property type="evidence" value="ECO:0007669"/>
    <property type="project" value="TreeGrafter"/>
</dbReference>
<gene>
    <name evidence="5" type="primary">psdht</name>
    <name evidence="5" type="ORF">NIT7321_03664</name>
</gene>
<evidence type="ECO:0000256" key="2">
    <source>
        <dbReference type="ARBA" id="ARBA00022898"/>
    </source>
</evidence>
<dbReference type="InterPro" id="IPR036052">
    <property type="entry name" value="TrpB-like_PALP_sf"/>
</dbReference>
<sequence length="312" mass="31808">MHWTQDIGAAETRIRGYVQRTPVLDTTAFGLEHPIALKLEHMQHTGSFKARGAFNTLLGGSVPDAGIVAASGGNHGAAVAFAAQKLGFRARVYVPEMAGPSKIALIRDSGADLEVVPGAYANALEKAKAYEAETGAMQVHAYDAPATVIGQGTCFAEWDAQGLEADTILIAVGGGGLIAGAMAWYGGSKKIIAVEPQTSRALNAAIDAGGPVDVDVSGVAANALGARRIGSICYDLASSGAVNLSSLTVSDAAIVEAQRRLWQDRRILVEPAGATALAALTSGAYVPEPGEHVAVLLCGGNVAPNPVDGADG</sequence>
<dbReference type="NCBIfam" id="NF006094">
    <property type="entry name" value="PRK08246.1"/>
    <property type="match status" value="1"/>
</dbReference>
<evidence type="ECO:0000313" key="5">
    <source>
        <dbReference type="EMBL" id="CRL12784.1"/>
    </source>
</evidence>
<dbReference type="GO" id="GO:0003941">
    <property type="term" value="F:L-serine ammonia-lyase activity"/>
    <property type="evidence" value="ECO:0007669"/>
    <property type="project" value="TreeGrafter"/>
</dbReference>